<dbReference type="AlphaFoldDB" id="A0A1A9UT08"/>
<feature type="region of interest" description="Disordered" evidence="1">
    <location>
        <begin position="115"/>
        <end position="135"/>
    </location>
</feature>
<protein>
    <submittedName>
        <fullName evidence="2">Uncharacterized protein</fullName>
    </submittedName>
</protein>
<reference evidence="2" key="1">
    <citation type="submission" date="2020-05" db="UniProtKB">
        <authorList>
            <consortium name="EnsemblMetazoa"/>
        </authorList>
    </citation>
    <scope>IDENTIFICATION</scope>
    <source>
        <strain evidence="2">TTRI</strain>
    </source>
</reference>
<keyword evidence="3" id="KW-1185">Reference proteome</keyword>
<dbReference type="EnsemblMetazoa" id="GAUT014340-RA">
    <property type="protein sequence ID" value="GAUT014340-PA"/>
    <property type="gene ID" value="GAUT014340"/>
</dbReference>
<sequence>MKNSIDLNLVLVGNVLSSGISIRKFKRSPMRTVSTSRCLVSKMRILGGGASGDELMCIISGSRIGIMPNVIFFELMSVGSSVASKLIGKVSSLSMAEVLRPVPLLDDLSQTFSNSRHLSQQNAPRHRTRRERASSTFSNWPSKNIVEYRAIYGIIIQYILYYDGFDHWLE</sequence>
<organism evidence="2 3">
    <name type="scientific">Glossina austeni</name>
    <name type="common">Savannah tsetse fly</name>
    <dbReference type="NCBI Taxonomy" id="7395"/>
    <lineage>
        <taxon>Eukaryota</taxon>
        <taxon>Metazoa</taxon>
        <taxon>Ecdysozoa</taxon>
        <taxon>Arthropoda</taxon>
        <taxon>Hexapoda</taxon>
        <taxon>Insecta</taxon>
        <taxon>Pterygota</taxon>
        <taxon>Neoptera</taxon>
        <taxon>Endopterygota</taxon>
        <taxon>Diptera</taxon>
        <taxon>Brachycera</taxon>
        <taxon>Muscomorpha</taxon>
        <taxon>Hippoboscoidea</taxon>
        <taxon>Glossinidae</taxon>
        <taxon>Glossina</taxon>
    </lineage>
</organism>
<evidence type="ECO:0000313" key="3">
    <source>
        <dbReference type="Proteomes" id="UP000078200"/>
    </source>
</evidence>
<evidence type="ECO:0000256" key="1">
    <source>
        <dbReference type="SAM" id="MobiDB-lite"/>
    </source>
</evidence>
<proteinExistence type="predicted"/>
<accession>A0A1A9UT08</accession>
<dbReference type="Proteomes" id="UP000078200">
    <property type="component" value="Unassembled WGS sequence"/>
</dbReference>
<dbReference type="VEuPathDB" id="VectorBase:GAUT014340"/>
<evidence type="ECO:0000313" key="2">
    <source>
        <dbReference type="EnsemblMetazoa" id="GAUT014340-PA"/>
    </source>
</evidence>
<name>A0A1A9UT08_GLOAU</name>